<dbReference type="PROSITE" id="PS50109">
    <property type="entry name" value="HIS_KIN"/>
    <property type="match status" value="1"/>
</dbReference>
<reference evidence="28" key="1">
    <citation type="journal article" date="2019" name="Int. J. Syst. Evol. Microbiol.">
        <title>The Global Catalogue of Microorganisms (GCM) 10K type strain sequencing project: providing services to taxonomists for standard genome sequencing and annotation.</title>
        <authorList>
            <consortium name="The Broad Institute Genomics Platform"/>
            <consortium name="The Broad Institute Genome Sequencing Center for Infectious Disease"/>
            <person name="Wu L."/>
            <person name="Ma J."/>
        </authorList>
    </citation>
    <scope>NUCLEOTIDE SEQUENCE [LARGE SCALE GENOMIC DNA]</scope>
    <source>
        <strain evidence="28">JCM 12165</strain>
    </source>
</reference>
<evidence type="ECO:0000256" key="8">
    <source>
        <dbReference type="ARBA" id="ARBA00022679"/>
    </source>
</evidence>
<dbReference type="InterPro" id="IPR036890">
    <property type="entry name" value="HATPase_C_sf"/>
</dbReference>
<dbReference type="InterPro" id="IPR003661">
    <property type="entry name" value="HisK_dim/P_dom"/>
</dbReference>
<dbReference type="CDD" id="cd06225">
    <property type="entry name" value="HAMP"/>
    <property type="match status" value="1"/>
</dbReference>
<evidence type="ECO:0000256" key="5">
    <source>
        <dbReference type="ARBA" id="ARBA00012438"/>
    </source>
</evidence>
<keyword evidence="24" id="KW-0472">Membrane</keyword>
<dbReference type="SMART" id="SM00387">
    <property type="entry name" value="HATPase_c"/>
    <property type="match status" value="1"/>
</dbReference>
<dbReference type="InterPro" id="IPR036097">
    <property type="entry name" value="HisK_dim/P_sf"/>
</dbReference>
<dbReference type="Gene3D" id="1.10.287.130">
    <property type="match status" value="1"/>
</dbReference>
<proteinExistence type="predicted"/>
<evidence type="ECO:0000256" key="15">
    <source>
        <dbReference type="ARBA" id="ARBA00022912"/>
    </source>
</evidence>
<dbReference type="GO" id="GO:0016301">
    <property type="term" value="F:kinase activity"/>
    <property type="evidence" value="ECO:0007669"/>
    <property type="project" value="UniProtKB-KW"/>
</dbReference>
<dbReference type="InterPro" id="IPR003660">
    <property type="entry name" value="HAMP_dom"/>
</dbReference>
<evidence type="ECO:0000259" key="26">
    <source>
        <dbReference type="PROSITE" id="PS50885"/>
    </source>
</evidence>
<dbReference type="SUPFAM" id="SSF55874">
    <property type="entry name" value="ATPase domain of HSP90 chaperone/DNA topoisomerase II/histidine kinase"/>
    <property type="match status" value="1"/>
</dbReference>
<evidence type="ECO:0000256" key="21">
    <source>
        <dbReference type="ARBA" id="ARBA00040454"/>
    </source>
</evidence>
<dbReference type="SUPFAM" id="SSF47384">
    <property type="entry name" value="Homodimeric domain of signal transducing histidine kinase"/>
    <property type="match status" value="1"/>
</dbReference>
<evidence type="ECO:0000256" key="7">
    <source>
        <dbReference type="ARBA" id="ARBA00022553"/>
    </source>
</evidence>
<evidence type="ECO:0000256" key="11">
    <source>
        <dbReference type="ARBA" id="ARBA00022777"/>
    </source>
</evidence>
<evidence type="ECO:0000256" key="1">
    <source>
        <dbReference type="ARBA" id="ARBA00000085"/>
    </source>
</evidence>
<evidence type="ECO:0000256" key="9">
    <source>
        <dbReference type="ARBA" id="ARBA00022692"/>
    </source>
</evidence>
<comment type="caution">
    <text evidence="27">The sequence shown here is derived from an EMBL/GenBank/DDBJ whole genome shotgun (WGS) entry which is preliminary data.</text>
</comment>
<keyword evidence="15" id="KW-0904">Protein phosphatase</keyword>
<keyword evidence="19" id="KW-0843">Virulence</keyword>
<evidence type="ECO:0000256" key="18">
    <source>
        <dbReference type="ARBA" id="ARBA00023016"/>
    </source>
</evidence>
<evidence type="ECO:0000256" key="6">
    <source>
        <dbReference type="ARBA" id="ARBA00022475"/>
    </source>
</evidence>
<evidence type="ECO:0000256" key="20">
    <source>
        <dbReference type="ARBA" id="ARBA00023211"/>
    </source>
</evidence>
<dbReference type="CDD" id="cd00075">
    <property type="entry name" value="HATPase"/>
    <property type="match status" value="1"/>
</dbReference>
<dbReference type="InterPro" id="IPR003594">
    <property type="entry name" value="HATPase_dom"/>
</dbReference>
<dbReference type="SMART" id="SM00304">
    <property type="entry name" value="HAMP"/>
    <property type="match status" value="1"/>
</dbReference>
<keyword evidence="8" id="KW-0808">Transferase</keyword>
<feature type="region of interest" description="Disordered" evidence="23">
    <location>
        <begin position="423"/>
        <end position="451"/>
    </location>
</feature>
<comment type="cofactor">
    <cofactor evidence="2">
        <name>Mn(2+)</name>
        <dbReference type="ChEBI" id="CHEBI:29035"/>
    </cofactor>
</comment>
<dbReference type="SMART" id="SM00388">
    <property type="entry name" value="HisKA"/>
    <property type="match status" value="1"/>
</dbReference>
<evidence type="ECO:0000256" key="10">
    <source>
        <dbReference type="ARBA" id="ARBA00022741"/>
    </source>
</evidence>
<evidence type="ECO:0000256" key="13">
    <source>
        <dbReference type="ARBA" id="ARBA00022840"/>
    </source>
</evidence>
<evidence type="ECO:0000256" key="14">
    <source>
        <dbReference type="ARBA" id="ARBA00022842"/>
    </source>
</evidence>
<dbReference type="PRINTS" id="PR00344">
    <property type="entry name" value="BCTRLSENSOR"/>
</dbReference>
<evidence type="ECO:0000259" key="25">
    <source>
        <dbReference type="PROSITE" id="PS50109"/>
    </source>
</evidence>
<keyword evidence="11 27" id="KW-0418">Kinase</keyword>
<dbReference type="Pfam" id="PF00512">
    <property type="entry name" value="HisKA"/>
    <property type="match status" value="1"/>
</dbReference>
<feature type="domain" description="Histidine kinase" evidence="25">
    <location>
        <begin position="227"/>
        <end position="425"/>
    </location>
</feature>
<sequence length="451" mass="46545">MRRRIVGLTVAAAVLAIALFGVPLAALVVRYLVNDEQAELQRVADVAALTLSADLAHGREPGPLPAVDTAVTLTLYNASGQRWIGNGPAGLDEPIREALEGEIASGTVGGDLVVAVPVVDNQVVGVVRAATPVAEAWVRILGAWMLMAALAAVALGAVWLVARRQGARLARPLEQLAKNAQRLGDGDFSVRGRPAAIPEIDAVGTAMDTTAERLGDVVARERAFTADASHQLRTPLTGLRFGLEAALDVPGQDLAAAIRVAIGSTDDLMRTIDDLLELARDTNRGTEPLDLAPVLTELGDQWRVMLAASSRAIVVRVPTGVPAAAASGAAVRQVLAVLVDNAVRHGAGTVTVAVREAGDALAVDVSDEGPGPGDTDALFVRRSPKAGGLGIGLALARSLAEAEGGRLVLARAKPPTFMLLLPAFRDPPEGGESPETLGGPGPRPAADRPGR</sequence>
<comment type="catalytic activity">
    <reaction evidence="1">
        <text>ATP + protein L-histidine = ADP + protein N-phospho-L-histidine.</text>
        <dbReference type="EC" id="2.7.13.3"/>
    </reaction>
</comment>
<evidence type="ECO:0000256" key="3">
    <source>
        <dbReference type="ARBA" id="ARBA00001946"/>
    </source>
</evidence>
<keyword evidence="16 24" id="KW-1133">Transmembrane helix</keyword>
<keyword evidence="7" id="KW-0597">Phosphoprotein</keyword>
<keyword evidence="10" id="KW-0547">Nucleotide-binding</keyword>
<dbReference type="Gene3D" id="6.10.340.10">
    <property type="match status" value="1"/>
</dbReference>
<keyword evidence="12" id="KW-0378">Hydrolase</keyword>
<evidence type="ECO:0000256" key="19">
    <source>
        <dbReference type="ARBA" id="ARBA00023026"/>
    </source>
</evidence>
<evidence type="ECO:0000256" key="24">
    <source>
        <dbReference type="SAM" id="Phobius"/>
    </source>
</evidence>
<dbReference type="EC" id="2.7.13.3" evidence="5"/>
<evidence type="ECO:0000256" key="2">
    <source>
        <dbReference type="ARBA" id="ARBA00001936"/>
    </source>
</evidence>
<dbReference type="CDD" id="cd00082">
    <property type="entry name" value="HisKA"/>
    <property type="match status" value="1"/>
</dbReference>
<feature type="domain" description="HAMP" evidence="26">
    <location>
        <begin position="167"/>
        <end position="219"/>
    </location>
</feature>
<evidence type="ECO:0000256" key="16">
    <source>
        <dbReference type="ARBA" id="ARBA00022989"/>
    </source>
</evidence>
<name>A0ABW4FE93_9PSEU</name>
<dbReference type="EMBL" id="JBHUCP010000004">
    <property type="protein sequence ID" value="MFD1529015.1"/>
    <property type="molecule type" value="Genomic_DNA"/>
</dbReference>
<evidence type="ECO:0000256" key="23">
    <source>
        <dbReference type="SAM" id="MobiDB-lite"/>
    </source>
</evidence>
<dbReference type="InterPro" id="IPR005467">
    <property type="entry name" value="His_kinase_dom"/>
</dbReference>
<dbReference type="Pfam" id="PF02518">
    <property type="entry name" value="HATPase_c"/>
    <property type="match status" value="1"/>
</dbReference>
<evidence type="ECO:0000256" key="22">
    <source>
        <dbReference type="ARBA" id="ARBA00041776"/>
    </source>
</evidence>
<dbReference type="Pfam" id="PF00672">
    <property type="entry name" value="HAMP"/>
    <property type="match status" value="1"/>
</dbReference>
<dbReference type="InterPro" id="IPR004358">
    <property type="entry name" value="Sig_transdc_His_kin-like_C"/>
</dbReference>
<keyword evidence="18" id="KW-0346">Stress response</keyword>
<dbReference type="RefSeq" id="WP_343974774.1">
    <property type="nucleotide sequence ID" value="NZ_BAAAJG010000008.1"/>
</dbReference>
<dbReference type="PANTHER" id="PTHR44936">
    <property type="entry name" value="SENSOR PROTEIN CREC"/>
    <property type="match status" value="1"/>
</dbReference>
<keyword evidence="14" id="KW-0460">Magnesium</keyword>
<evidence type="ECO:0000313" key="28">
    <source>
        <dbReference type="Proteomes" id="UP001597145"/>
    </source>
</evidence>
<evidence type="ECO:0000256" key="12">
    <source>
        <dbReference type="ARBA" id="ARBA00022801"/>
    </source>
</evidence>
<accession>A0ABW4FE93</accession>
<dbReference type="Gene3D" id="3.30.565.10">
    <property type="entry name" value="Histidine kinase-like ATPase, C-terminal domain"/>
    <property type="match status" value="1"/>
</dbReference>
<comment type="cofactor">
    <cofactor evidence="3">
        <name>Mg(2+)</name>
        <dbReference type="ChEBI" id="CHEBI:18420"/>
    </cofactor>
</comment>
<feature type="transmembrane region" description="Helical" evidence="24">
    <location>
        <begin position="141"/>
        <end position="162"/>
    </location>
</feature>
<keyword evidence="28" id="KW-1185">Reference proteome</keyword>
<keyword evidence="17" id="KW-0902">Two-component regulatory system</keyword>
<keyword evidence="20" id="KW-0464">Manganese</keyword>
<dbReference type="PANTHER" id="PTHR44936:SF9">
    <property type="entry name" value="SENSOR PROTEIN CREC"/>
    <property type="match status" value="1"/>
</dbReference>
<evidence type="ECO:0000256" key="4">
    <source>
        <dbReference type="ARBA" id="ARBA00004651"/>
    </source>
</evidence>
<dbReference type="PROSITE" id="PS50885">
    <property type="entry name" value="HAMP"/>
    <property type="match status" value="1"/>
</dbReference>
<dbReference type="InterPro" id="IPR050980">
    <property type="entry name" value="2C_sensor_his_kinase"/>
</dbReference>
<evidence type="ECO:0000313" key="27">
    <source>
        <dbReference type="EMBL" id="MFD1529015.1"/>
    </source>
</evidence>
<gene>
    <name evidence="27" type="ORF">ACFSCY_06145</name>
</gene>
<evidence type="ECO:0000256" key="17">
    <source>
        <dbReference type="ARBA" id="ARBA00023012"/>
    </source>
</evidence>
<dbReference type="Proteomes" id="UP001597145">
    <property type="component" value="Unassembled WGS sequence"/>
</dbReference>
<comment type="subcellular location">
    <subcellularLocation>
        <location evidence="4">Cell membrane</location>
        <topology evidence="4">Multi-pass membrane protein</topology>
    </subcellularLocation>
</comment>
<organism evidence="27 28">
    <name type="scientific">Pseudonocardia aurantiaca</name>
    <dbReference type="NCBI Taxonomy" id="75290"/>
    <lineage>
        <taxon>Bacteria</taxon>
        <taxon>Bacillati</taxon>
        <taxon>Actinomycetota</taxon>
        <taxon>Actinomycetes</taxon>
        <taxon>Pseudonocardiales</taxon>
        <taxon>Pseudonocardiaceae</taxon>
        <taxon>Pseudonocardia</taxon>
    </lineage>
</organism>
<protein>
    <recommendedName>
        <fullName evidence="21">Signal transduction histidine-protein kinase/phosphatase MprB</fullName>
        <ecNumber evidence="5">2.7.13.3</ecNumber>
    </recommendedName>
    <alternativeName>
        <fullName evidence="22">Mycobacterial persistence regulator B</fullName>
    </alternativeName>
</protein>
<keyword evidence="6" id="KW-1003">Cell membrane</keyword>
<keyword evidence="13" id="KW-0067">ATP-binding</keyword>
<keyword evidence="9 24" id="KW-0812">Transmembrane</keyword>